<dbReference type="OrthoDB" id="9788659at2"/>
<dbReference type="Gene3D" id="1.25.40.10">
    <property type="entry name" value="Tetratricopeptide repeat domain"/>
    <property type="match status" value="1"/>
</dbReference>
<dbReference type="Gene3D" id="1.10.510.10">
    <property type="entry name" value="Transferase(Phosphotransferase) domain 1"/>
    <property type="match status" value="1"/>
</dbReference>
<feature type="binding site" evidence="5">
    <location>
        <position position="38"/>
    </location>
    <ligand>
        <name>ATP</name>
        <dbReference type="ChEBI" id="CHEBI:30616"/>
    </ligand>
</feature>
<dbReference type="SMART" id="SM00220">
    <property type="entry name" value="S_TKc"/>
    <property type="match status" value="1"/>
</dbReference>
<sequence length="493" mass="55332">MVVIHIEGYIVHQLLGQGGMASVYLATQQSLQRKVALKVLTQTQAPEDVQRFIHEAHTIAALHHPAIITIFDINQLADGRYYLAMEYIAGGDLSQYKGQVFNPTQALHYLKQIAQGLAVVHQHGLVHRDLKPANLLFRDNTHLVITDFGIAKNLSLNTELTQHGIVVGSPAYSSPEQAQCLALDQRSDIYSLGVIFVEMLLGYNPFKGESYSQTVINHVQMPVPTLNSELSAYQNLVNQLLAKQPEDRFADCHALIQAIDDVLDAKPMPRTQPHAAIVTRIKALKWPLMMSSLIFIVWMSSPIIYKQWQVWHYLNLAQQRFNAKQWLFPAQDSAQFFYQQALHLDSDNDHALKGLQQTRAAQMAFWLQQAEQQFALGQLAEPERNNAIFYFQQVLSLDSKQAAALAGLQRIAQVYVALSEEAYEAKKFDEALASIQTGLLAAPTHAGLLALQANHKQRVAALTTVKPTNKSKSSKNPKTKDNGLKKFWRKLWG</sequence>
<dbReference type="PROSITE" id="PS50011">
    <property type="entry name" value="PROTEIN_KINASE_DOM"/>
    <property type="match status" value="1"/>
</dbReference>
<evidence type="ECO:0000256" key="3">
    <source>
        <dbReference type="ARBA" id="ARBA00022777"/>
    </source>
</evidence>
<evidence type="ECO:0000256" key="5">
    <source>
        <dbReference type="PROSITE-ProRule" id="PRU10141"/>
    </source>
</evidence>
<keyword evidence="3 7" id="KW-0418">Kinase</keyword>
<evidence type="ECO:0000256" key="1">
    <source>
        <dbReference type="ARBA" id="ARBA00022679"/>
    </source>
</evidence>
<dbReference type="AlphaFoldDB" id="A0A2T5J403"/>
<keyword evidence="8" id="KW-1185">Reference proteome</keyword>
<keyword evidence="2 5" id="KW-0547">Nucleotide-binding</keyword>
<keyword evidence="4 5" id="KW-0067">ATP-binding</keyword>
<evidence type="ECO:0000256" key="4">
    <source>
        <dbReference type="ARBA" id="ARBA00022840"/>
    </source>
</evidence>
<dbReference type="InterPro" id="IPR011990">
    <property type="entry name" value="TPR-like_helical_dom_sf"/>
</dbReference>
<comment type="caution">
    <text evidence="7">The sequence shown here is derived from an EMBL/GenBank/DDBJ whole genome shotgun (WGS) entry which is preliminary data.</text>
</comment>
<evidence type="ECO:0000256" key="2">
    <source>
        <dbReference type="ARBA" id="ARBA00022741"/>
    </source>
</evidence>
<dbReference type="GO" id="GO:0005524">
    <property type="term" value="F:ATP binding"/>
    <property type="evidence" value="ECO:0007669"/>
    <property type="project" value="UniProtKB-UniRule"/>
</dbReference>
<dbReference type="InterPro" id="IPR000719">
    <property type="entry name" value="Prot_kinase_dom"/>
</dbReference>
<evidence type="ECO:0000259" key="6">
    <source>
        <dbReference type="PROSITE" id="PS50011"/>
    </source>
</evidence>
<evidence type="ECO:0000313" key="7">
    <source>
        <dbReference type="EMBL" id="PTQ91286.1"/>
    </source>
</evidence>
<feature type="domain" description="Protein kinase" evidence="6">
    <location>
        <begin position="9"/>
        <end position="263"/>
    </location>
</feature>
<dbReference type="Gene3D" id="3.30.200.20">
    <property type="entry name" value="Phosphorylase Kinase, domain 1"/>
    <property type="match status" value="1"/>
</dbReference>
<dbReference type="PROSITE" id="PS00107">
    <property type="entry name" value="PROTEIN_KINASE_ATP"/>
    <property type="match status" value="1"/>
</dbReference>
<dbReference type="PANTHER" id="PTHR43289">
    <property type="entry name" value="MITOGEN-ACTIVATED PROTEIN KINASE KINASE KINASE 20-RELATED"/>
    <property type="match status" value="1"/>
</dbReference>
<name>A0A2T5J403_9GAMM</name>
<dbReference type="PANTHER" id="PTHR43289:SF6">
    <property type="entry name" value="SERINE_THREONINE-PROTEIN KINASE NEKL-3"/>
    <property type="match status" value="1"/>
</dbReference>
<dbReference type="EMBL" id="QAON01000001">
    <property type="protein sequence ID" value="PTQ91286.1"/>
    <property type="molecule type" value="Genomic_DNA"/>
</dbReference>
<dbReference type="Proteomes" id="UP000244223">
    <property type="component" value="Unassembled WGS sequence"/>
</dbReference>
<accession>A0A2T5J403</accession>
<dbReference type="PROSITE" id="PS00108">
    <property type="entry name" value="PROTEIN_KINASE_ST"/>
    <property type="match status" value="1"/>
</dbReference>
<gene>
    <name evidence="7" type="ORF">C8N29_101359</name>
</gene>
<dbReference type="CDD" id="cd14014">
    <property type="entry name" value="STKc_PknB_like"/>
    <property type="match status" value="1"/>
</dbReference>
<reference evidence="7 8" key="1">
    <citation type="submission" date="2018-04" db="EMBL/GenBank/DDBJ databases">
        <title>Genomic Encyclopedia of Archaeal and Bacterial Type Strains, Phase II (KMG-II): from individual species to whole genera.</title>
        <authorList>
            <person name="Goeker M."/>
        </authorList>
    </citation>
    <scope>NUCLEOTIDE SEQUENCE [LARGE SCALE GENOMIC DNA]</scope>
    <source>
        <strain evidence="7 8">DSM 5822</strain>
    </source>
</reference>
<evidence type="ECO:0000313" key="8">
    <source>
        <dbReference type="Proteomes" id="UP000244223"/>
    </source>
</evidence>
<keyword evidence="7" id="KW-0723">Serine/threonine-protein kinase</keyword>
<proteinExistence type="predicted"/>
<dbReference type="GO" id="GO:0004674">
    <property type="term" value="F:protein serine/threonine kinase activity"/>
    <property type="evidence" value="ECO:0007669"/>
    <property type="project" value="UniProtKB-KW"/>
</dbReference>
<organism evidence="7 8">
    <name type="scientific">Agitococcus lubricus</name>
    <dbReference type="NCBI Taxonomy" id="1077255"/>
    <lineage>
        <taxon>Bacteria</taxon>
        <taxon>Pseudomonadati</taxon>
        <taxon>Pseudomonadota</taxon>
        <taxon>Gammaproteobacteria</taxon>
        <taxon>Moraxellales</taxon>
        <taxon>Moraxellaceae</taxon>
        <taxon>Agitococcus</taxon>
    </lineage>
</organism>
<dbReference type="InterPro" id="IPR017441">
    <property type="entry name" value="Protein_kinase_ATP_BS"/>
</dbReference>
<keyword evidence="1" id="KW-0808">Transferase</keyword>
<dbReference type="InterPro" id="IPR011009">
    <property type="entry name" value="Kinase-like_dom_sf"/>
</dbReference>
<dbReference type="Pfam" id="PF00069">
    <property type="entry name" value="Pkinase"/>
    <property type="match status" value="1"/>
</dbReference>
<protein>
    <submittedName>
        <fullName evidence="7">Serine/threonine protein kinase</fullName>
    </submittedName>
</protein>
<dbReference type="InterPro" id="IPR008271">
    <property type="entry name" value="Ser/Thr_kinase_AS"/>
</dbReference>
<dbReference type="SUPFAM" id="SSF56112">
    <property type="entry name" value="Protein kinase-like (PK-like)"/>
    <property type="match status" value="1"/>
</dbReference>